<keyword evidence="2" id="KW-1185">Reference proteome</keyword>
<dbReference type="EMBL" id="CM040998">
    <property type="protein sequence ID" value="MCJ8746570.1"/>
    <property type="molecule type" value="Genomic_DNA"/>
</dbReference>
<evidence type="ECO:0000313" key="2">
    <source>
        <dbReference type="Proteomes" id="UP000830395"/>
    </source>
</evidence>
<dbReference type="Proteomes" id="UP000830395">
    <property type="component" value="Chromosome 24"/>
</dbReference>
<gene>
    <name evidence="1" type="ORF">PDJAM_G00143210</name>
</gene>
<accession>A0ACC5ZFX6</accession>
<sequence>MADNAEGFDRAPGAGRSRGKASGPGQADSSRPREPELADGDAVFSRCQPLRQPRTAVPAAEGSADSSRASMLSSSASVSNSSSAAAAVKPQPGQGAVYESRLSAHAPEFIPSTYTPVQEDVYEEDGYDGYYPEFSLADLVQDILSHLNSSPGSFETDIGSITATLNDWVTSEETLQELVELIFTQSTTMPNFTYTGARLCNFLSHHLSLSPASGNFRNLLLQR</sequence>
<comment type="caution">
    <text evidence="1">The sequence shown here is derived from an EMBL/GenBank/DDBJ whole genome shotgun (WGS) entry which is preliminary data.</text>
</comment>
<proteinExistence type="predicted"/>
<reference evidence="1" key="1">
    <citation type="submission" date="2020-02" db="EMBL/GenBank/DDBJ databases">
        <title>Genome sequencing of the panga catfish, Pangasius djambal.</title>
        <authorList>
            <person name="Wen M."/>
            <person name="Zahm M."/>
            <person name="Roques C."/>
            <person name="Cabau C."/>
            <person name="Klopp C."/>
            <person name="Donnadieu C."/>
            <person name="Jouanno E."/>
            <person name="Avarre J.-C."/>
            <person name="Campet M."/>
            <person name="Ha T."/>
            <person name="Dugue R."/>
            <person name="Lampietro C."/>
            <person name="Louis A."/>
            <person name="Herpin A."/>
            <person name="Echchiki A."/>
            <person name="Berthelot C."/>
            <person name="Parey E."/>
            <person name="Roest-Crollius H."/>
            <person name="Braasch I."/>
            <person name="Postlethwait J.H."/>
            <person name="Bobe J."/>
            <person name="Montfort J."/>
            <person name="Bouchez O."/>
            <person name="Begum T."/>
            <person name="Schartl M."/>
            <person name="Gustiano R."/>
            <person name="Guiguen Y."/>
        </authorList>
    </citation>
    <scope>NUCLEOTIDE SEQUENCE</scope>
    <source>
        <strain evidence="1">Pdj_M5554</strain>
    </source>
</reference>
<name>A0ACC5ZFX6_9TELE</name>
<protein>
    <submittedName>
        <fullName evidence="1">Uncharacterized protein</fullName>
    </submittedName>
</protein>
<organism evidence="1 2">
    <name type="scientific">Pangasius djambal</name>
    <dbReference type="NCBI Taxonomy" id="1691987"/>
    <lineage>
        <taxon>Eukaryota</taxon>
        <taxon>Metazoa</taxon>
        <taxon>Chordata</taxon>
        <taxon>Craniata</taxon>
        <taxon>Vertebrata</taxon>
        <taxon>Euteleostomi</taxon>
        <taxon>Actinopterygii</taxon>
        <taxon>Neopterygii</taxon>
        <taxon>Teleostei</taxon>
        <taxon>Ostariophysi</taxon>
        <taxon>Siluriformes</taxon>
        <taxon>Pangasiidae</taxon>
        <taxon>Pangasius</taxon>
    </lineage>
</organism>
<evidence type="ECO:0000313" key="1">
    <source>
        <dbReference type="EMBL" id="MCJ8746570.1"/>
    </source>
</evidence>